<sequence length="134" mass="15185">MLRLKVNLLCSGNIPEVLLTSSQLTNRYIYKKKKIKLAGSLPGSAWLPKAAGLSLRPLGGCIWDCHHCRSRCLAVIKFYPTILFQRPSVSKMDWLGRCGQPAVPHWWTERNWSIYLPLSRKDSSQDNPKAYGVS</sequence>
<gene>
    <name evidence="1" type="ORF">KIL84_020342</name>
</gene>
<evidence type="ECO:0000313" key="1">
    <source>
        <dbReference type="EMBL" id="KAH1187593.1"/>
    </source>
</evidence>
<dbReference type="EMBL" id="JAHDVG010000463">
    <property type="protein sequence ID" value="KAH1187593.1"/>
    <property type="molecule type" value="Genomic_DNA"/>
</dbReference>
<dbReference type="Proteomes" id="UP000827986">
    <property type="component" value="Unassembled WGS sequence"/>
</dbReference>
<reference evidence="1" key="1">
    <citation type="submission" date="2021-09" db="EMBL/GenBank/DDBJ databases">
        <title>The genome of Mauremys mutica provides insights into the evolution of semi-aquatic lifestyle.</title>
        <authorList>
            <person name="Gong S."/>
            <person name="Gao Y."/>
        </authorList>
    </citation>
    <scope>NUCLEOTIDE SEQUENCE</scope>
    <source>
        <strain evidence="1">MM-2020</strain>
        <tissue evidence="1">Muscle</tissue>
    </source>
</reference>
<accession>A0A9D3XWL8</accession>
<protein>
    <submittedName>
        <fullName evidence="1">Uncharacterized protein</fullName>
    </submittedName>
</protein>
<keyword evidence="2" id="KW-1185">Reference proteome</keyword>
<proteinExistence type="predicted"/>
<organism evidence="1 2">
    <name type="scientific">Mauremys mutica</name>
    <name type="common">yellowpond turtle</name>
    <dbReference type="NCBI Taxonomy" id="74926"/>
    <lineage>
        <taxon>Eukaryota</taxon>
        <taxon>Metazoa</taxon>
        <taxon>Chordata</taxon>
        <taxon>Craniata</taxon>
        <taxon>Vertebrata</taxon>
        <taxon>Euteleostomi</taxon>
        <taxon>Archelosauria</taxon>
        <taxon>Testudinata</taxon>
        <taxon>Testudines</taxon>
        <taxon>Cryptodira</taxon>
        <taxon>Durocryptodira</taxon>
        <taxon>Testudinoidea</taxon>
        <taxon>Geoemydidae</taxon>
        <taxon>Geoemydinae</taxon>
        <taxon>Mauremys</taxon>
    </lineage>
</organism>
<evidence type="ECO:0000313" key="2">
    <source>
        <dbReference type="Proteomes" id="UP000827986"/>
    </source>
</evidence>
<dbReference type="AlphaFoldDB" id="A0A9D3XWL8"/>
<comment type="caution">
    <text evidence="1">The sequence shown here is derived from an EMBL/GenBank/DDBJ whole genome shotgun (WGS) entry which is preliminary data.</text>
</comment>
<name>A0A9D3XWL8_9SAUR</name>